<proteinExistence type="predicted"/>
<dbReference type="EC" id="6.3.2.8" evidence="12"/>
<evidence type="ECO:0000313" key="13">
    <source>
        <dbReference type="Proteomes" id="UP000007113"/>
    </source>
</evidence>
<dbReference type="InterPro" id="IPR036565">
    <property type="entry name" value="Mur-like_cat_sf"/>
</dbReference>
<dbReference type="GO" id="GO:0051301">
    <property type="term" value="P:cell division"/>
    <property type="evidence" value="ECO:0007669"/>
    <property type="project" value="UniProtKB-KW"/>
</dbReference>
<organism evidence="12 13">
    <name type="scientific">Granulicella mallensis (strain ATCC BAA-1857 / DSM 23137 / MP5ACTX8)</name>
    <dbReference type="NCBI Taxonomy" id="682795"/>
    <lineage>
        <taxon>Bacteria</taxon>
        <taxon>Pseudomonadati</taxon>
        <taxon>Acidobacteriota</taxon>
        <taxon>Terriglobia</taxon>
        <taxon>Terriglobales</taxon>
        <taxon>Acidobacteriaceae</taxon>
        <taxon>Granulicella</taxon>
    </lineage>
</organism>
<sequence>MAKHVHLIGVCGTAMASLAGMLRAQGHRVTGSDMAAYPPMSDQLRAMGIPIMEPYSEKNLDPRPDLVVVGNAISRGNPELERVLDERIPMTSMAALIHDEFLQDRESLVVCGTHGKTTTTSMLAWIYETAGIREQGLGIREDGTARWTPSFLIGGVAENFGTSFRVQEGTRPFILEGDEYDTAFFDKGPKFLHYFPDAAILTHVEFDHADIYTDLNAVKTAFKRMVNLIPRRGRLLAFDGSENVTECAAKAFCAVERYGFKEDSYWQAVDMKHEGVVTTWTLLRGGVEFAKLRLPMAGEHNALNATAAAALAAGQGIPVEAIVEALATFKSVKRRLEVRAEVAGVTVIDDFAHHPTAIRETLRALKSAYAGRRLWAVLEPRSNTLRRNVFERELVESLSLADEVVLAGVFKSDAIPVLERLEPEHVVDALNARQVPAVLCADADAIVAEITPRVRAGDVVAILSNGGFGGIYTKLPQALEKLPKAVVAGTLL</sequence>
<dbReference type="HOGENOM" id="CLU_028104_0_2_0"/>
<keyword evidence="7" id="KW-0131">Cell cycle</keyword>
<evidence type="ECO:0000256" key="3">
    <source>
        <dbReference type="ARBA" id="ARBA00022741"/>
    </source>
</evidence>
<keyword evidence="2" id="KW-0132">Cell division</keyword>
<feature type="domain" description="Mur ligase central" evidence="11">
    <location>
        <begin position="110"/>
        <end position="312"/>
    </location>
</feature>
<gene>
    <name evidence="12" type="ordered locus">AciX8_2143</name>
</gene>
<dbReference type="GO" id="GO:0008360">
    <property type="term" value="P:regulation of cell shape"/>
    <property type="evidence" value="ECO:0007669"/>
    <property type="project" value="UniProtKB-KW"/>
</dbReference>
<dbReference type="STRING" id="682795.AciX8_2143"/>
<keyword evidence="3" id="KW-0547">Nucleotide-binding</keyword>
<dbReference type="GO" id="GO:0008763">
    <property type="term" value="F:UDP-N-acetylmuramate-L-alanine ligase activity"/>
    <property type="evidence" value="ECO:0007669"/>
    <property type="project" value="UniProtKB-EC"/>
</dbReference>
<keyword evidence="13" id="KW-1185">Reference proteome</keyword>
<dbReference type="EMBL" id="CP003130">
    <property type="protein sequence ID" value="AEU36472.1"/>
    <property type="molecule type" value="Genomic_DNA"/>
</dbReference>
<dbReference type="eggNOG" id="COG0773">
    <property type="taxonomic scope" value="Bacteria"/>
</dbReference>
<keyword evidence="4" id="KW-0067">ATP-binding</keyword>
<dbReference type="KEGG" id="gma:AciX8_2143"/>
<dbReference type="GO" id="GO:0009252">
    <property type="term" value="P:peptidoglycan biosynthetic process"/>
    <property type="evidence" value="ECO:0007669"/>
    <property type="project" value="UniProtKB-KW"/>
</dbReference>
<dbReference type="NCBIfam" id="TIGR01081">
    <property type="entry name" value="mpl"/>
    <property type="match status" value="1"/>
</dbReference>
<dbReference type="SUPFAM" id="SSF53244">
    <property type="entry name" value="MurD-like peptide ligases, peptide-binding domain"/>
    <property type="match status" value="1"/>
</dbReference>
<evidence type="ECO:0000256" key="2">
    <source>
        <dbReference type="ARBA" id="ARBA00022618"/>
    </source>
</evidence>
<evidence type="ECO:0000259" key="11">
    <source>
        <dbReference type="Pfam" id="PF08245"/>
    </source>
</evidence>
<feature type="domain" description="Mur ligase C-terminal" evidence="10">
    <location>
        <begin position="334"/>
        <end position="466"/>
    </location>
</feature>
<dbReference type="GO" id="GO:0005524">
    <property type="term" value="F:ATP binding"/>
    <property type="evidence" value="ECO:0007669"/>
    <property type="project" value="UniProtKB-KW"/>
</dbReference>
<dbReference type="GO" id="GO:0071555">
    <property type="term" value="P:cell wall organization"/>
    <property type="evidence" value="ECO:0007669"/>
    <property type="project" value="UniProtKB-KW"/>
</dbReference>
<feature type="domain" description="Mur ligase N-terminal catalytic" evidence="9">
    <location>
        <begin position="4"/>
        <end position="97"/>
    </location>
</feature>
<dbReference type="Gene3D" id="3.40.1190.10">
    <property type="entry name" value="Mur-like, catalytic domain"/>
    <property type="match status" value="1"/>
</dbReference>
<dbReference type="RefSeq" id="WP_014265350.1">
    <property type="nucleotide sequence ID" value="NC_016631.1"/>
</dbReference>
<keyword evidence="5" id="KW-0133">Cell shape</keyword>
<dbReference type="InterPro" id="IPR005757">
    <property type="entry name" value="Mpl"/>
</dbReference>
<evidence type="ECO:0000259" key="10">
    <source>
        <dbReference type="Pfam" id="PF02875"/>
    </source>
</evidence>
<dbReference type="Pfam" id="PF02875">
    <property type="entry name" value="Mur_ligase_C"/>
    <property type="match status" value="1"/>
</dbReference>
<dbReference type="AlphaFoldDB" id="G8NUM1"/>
<dbReference type="InterPro" id="IPR036615">
    <property type="entry name" value="Mur_ligase_C_dom_sf"/>
</dbReference>
<dbReference type="InterPro" id="IPR013221">
    <property type="entry name" value="Mur_ligase_cen"/>
</dbReference>
<evidence type="ECO:0000259" key="9">
    <source>
        <dbReference type="Pfam" id="PF01225"/>
    </source>
</evidence>
<reference evidence="12 13" key="1">
    <citation type="submission" date="2011-11" db="EMBL/GenBank/DDBJ databases">
        <title>Complete sequence of Granulicella mallensis MP5ACTX8.</title>
        <authorList>
            <consortium name="US DOE Joint Genome Institute"/>
            <person name="Lucas S."/>
            <person name="Copeland A."/>
            <person name="Lapidus A."/>
            <person name="Cheng J.-F."/>
            <person name="Goodwin L."/>
            <person name="Pitluck S."/>
            <person name="Peters L."/>
            <person name="Lu M."/>
            <person name="Detter J.C."/>
            <person name="Han C."/>
            <person name="Tapia R."/>
            <person name="Land M."/>
            <person name="Hauser L."/>
            <person name="Kyrpides N."/>
            <person name="Ivanova N."/>
            <person name="Mikhailova N."/>
            <person name="Pagani I."/>
            <person name="Rawat S."/>
            <person name="Mannisto M."/>
            <person name="Haggblom M."/>
            <person name="Woyke T."/>
        </authorList>
    </citation>
    <scope>NUCLEOTIDE SEQUENCE [LARGE SCALE GENOMIC DNA]</scope>
    <source>
        <strain evidence="13">ATCC BAA-1857 / DSM 23137 / MP5ACTX8</strain>
    </source>
</reference>
<evidence type="ECO:0000256" key="8">
    <source>
        <dbReference type="ARBA" id="ARBA00023316"/>
    </source>
</evidence>
<dbReference type="SUPFAM" id="SSF53623">
    <property type="entry name" value="MurD-like peptide ligases, catalytic domain"/>
    <property type="match status" value="1"/>
</dbReference>
<evidence type="ECO:0000256" key="7">
    <source>
        <dbReference type="ARBA" id="ARBA00023306"/>
    </source>
</evidence>
<accession>G8NUM1</accession>
<dbReference type="Gene3D" id="3.90.190.20">
    <property type="entry name" value="Mur ligase, C-terminal domain"/>
    <property type="match status" value="1"/>
</dbReference>
<dbReference type="SUPFAM" id="SSF51984">
    <property type="entry name" value="MurCD N-terminal domain"/>
    <property type="match status" value="1"/>
</dbReference>
<evidence type="ECO:0000256" key="6">
    <source>
        <dbReference type="ARBA" id="ARBA00022984"/>
    </source>
</evidence>
<dbReference type="Pfam" id="PF08245">
    <property type="entry name" value="Mur_ligase_M"/>
    <property type="match status" value="1"/>
</dbReference>
<dbReference type="Gene3D" id="3.40.50.720">
    <property type="entry name" value="NAD(P)-binding Rossmann-like Domain"/>
    <property type="match status" value="1"/>
</dbReference>
<dbReference type="PANTHER" id="PTHR43445:SF5">
    <property type="entry name" value="UDP-N-ACETYLMURAMATE--L-ALANYL-GAMMA-D-GLUTAMYL-MESO-2,6-DIAMINOHEPTANDIOATE LIGASE"/>
    <property type="match status" value="1"/>
</dbReference>
<evidence type="ECO:0000256" key="1">
    <source>
        <dbReference type="ARBA" id="ARBA00022598"/>
    </source>
</evidence>
<name>G8NUM1_GRAMM</name>
<protein>
    <submittedName>
        <fullName evidence="12">UDP-N-acetylmuramate</fullName>
        <ecNumber evidence="12">6.3.2.8</ecNumber>
    </submittedName>
</protein>
<dbReference type="Proteomes" id="UP000007113">
    <property type="component" value="Chromosome"/>
</dbReference>
<dbReference type="OrthoDB" id="9804126at2"/>
<dbReference type="InterPro" id="IPR000713">
    <property type="entry name" value="Mur_ligase_N"/>
</dbReference>
<dbReference type="Pfam" id="PF01225">
    <property type="entry name" value="Mur_ligase"/>
    <property type="match status" value="1"/>
</dbReference>
<dbReference type="PANTHER" id="PTHR43445">
    <property type="entry name" value="UDP-N-ACETYLMURAMATE--L-ALANINE LIGASE-RELATED"/>
    <property type="match status" value="1"/>
</dbReference>
<keyword evidence="1 12" id="KW-0436">Ligase</keyword>
<evidence type="ECO:0000313" key="12">
    <source>
        <dbReference type="EMBL" id="AEU36472.1"/>
    </source>
</evidence>
<evidence type="ECO:0000256" key="4">
    <source>
        <dbReference type="ARBA" id="ARBA00022840"/>
    </source>
</evidence>
<keyword evidence="8" id="KW-0961">Cell wall biogenesis/degradation</keyword>
<evidence type="ECO:0000256" key="5">
    <source>
        <dbReference type="ARBA" id="ARBA00022960"/>
    </source>
</evidence>
<dbReference type="InterPro" id="IPR004101">
    <property type="entry name" value="Mur_ligase_C"/>
</dbReference>
<keyword evidence="6" id="KW-0573">Peptidoglycan synthesis</keyword>
<dbReference type="InterPro" id="IPR050061">
    <property type="entry name" value="MurCDEF_pg_biosynth"/>
</dbReference>